<name>A0ABQ5QCJ9_9BACT</name>
<organism evidence="1 2">
    <name type="scientific">Geothrix limicola</name>
    <dbReference type="NCBI Taxonomy" id="2927978"/>
    <lineage>
        <taxon>Bacteria</taxon>
        <taxon>Pseudomonadati</taxon>
        <taxon>Acidobacteriota</taxon>
        <taxon>Holophagae</taxon>
        <taxon>Holophagales</taxon>
        <taxon>Holophagaceae</taxon>
        <taxon>Geothrix</taxon>
    </lineage>
</organism>
<protein>
    <submittedName>
        <fullName evidence="1">Uncharacterized protein</fullName>
    </submittedName>
</protein>
<dbReference type="Proteomes" id="UP001165069">
    <property type="component" value="Unassembled WGS sequence"/>
</dbReference>
<evidence type="ECO:0000313" key="2">
    <source>
        <dbReference type="Proteomes" id="UP001165069"/>
    </source>
</evidence>
<gene>
    <name evidence="1" type="ORF">GETHLI_09040</name>
</gene>
<proteinExistence type="predicted"/>
<keyword evidence="2" id="KW-1185">Reference proteome</keyword>
<sequence>MNFLRPLICLVASLSLQAQTLELQAKGGGELKIGATSYRFALTDLSTAPAKGGLSGALKLTGNLVPKDGSAGTFHMTLIVLKSGGLYTLRIERRNGKAYPDSWAATLKTKTRALKLEDRPGGRVEIQCEGPLTGVIAQRPTQADWSGTLWAVFPGETEVATN</sequence>
<reference evidence="1 2" key="1">
    <citation type="journal article" date="2023" name="Antonie Van Leeuwenhoek">
        <title>Mesoterricola silvestris gen. nov., sp. nov., Mesoterricola sediminis sp. nov., Geothrix oryzae sp. nov., Geothrix edaphica sp. nov., Geothrix rubra sp. nov., and Geothrix limicola sp. nov., six novel members of Acidobacteriota isolated from soils.</title>
        <authorList>
            <person name="Itoh H."/>
            <person name="Sugisawa Y."/>
            <person name="Mise K."/>
            <person name="Xu Z."/>
            <person name="Kuniyasu M."/>
            <person name="Ushijima N."/>
            <person name="Kawano K."/>
            <person name="Kobayashi E."/>
            <person name="Shiratori Y."/>
            <person name="Masuda Y."/>
            <person name="Senoo K."/>
        </authorList>
    </citation>
    <scope>NUCLEOTIDE SEQUENCE [LARGE SCALE GENOMIC DNA]</scope>
    <source>
        <strain evidence="1 2">Red804</strain>
    </source>
</reference>
<comment type="caution">
    <text evidence="1">The sequence shown here is derived from an EMBL/GenBank/DDBJ whole genome shotgun (WGS) entry which is preliminary data.</text>
</comment>
<evidence type="ECO:0000313" key="1">
    <source>
        <dbReference type="EMBL" id="GLH72402.1"/>
    </source>
</evidence>
<dbReference type="EMBL" id="BSDE01000001">
    <property type="protein sequence ID" value="GLH72402.1"/>
    <property type="molecule type" value="Genomic_DNA"/>
</dbReference>
<dbReference type="RefSeq" id="WP_285570929.1">
    <property type="nucleotide sequence ID" value="NZ_BSDE01000001.1"/>
</dbReference>
<accession>A0ABQ5QCJ9</accession>